<protein>
    <submittedName>
        <fullName evidence="3">Uncharacterized protein LOC106462347</fullName>
    </submittedName>
</protein>
<dbReference type="RefSeq" id="XP_022245294.1">
    <property type="nucleotide sequence ID" value="XM_022389586.1"/>
</dbReference>
<feature type="coiled-coil region" evidence="1">
    <location>
        <begin position="151"/>
        <end position="178"/>
    </location>
</feature>
<accession>A0ABM1SNT8</accession>
<keyword evidence="2" id="KW-1185">Reference proteome</keyword>
<gene>
    <name evidence="3" type="primary">LOC106462347</name>
</gene>
<name>A0ABM1SNT8_LIMPO</name>
<evidence type="ECO:0000313" key="2">
    <source>
        <dbReference type="Proteomes" id="UP000694941"/>
    </source>
</evidence>
<dbReference type="GeneID" id="106462347"/>
<proteinExistence type="predicted"/>
<organism evidence="2 3">
    <name type="scientific">Limulus polyphemus</name>
    <name type="common">Atlantic horseshoe crab</name>
    <dbReference type="NCBI Taxonomy" id="6850"/>
    <lineage>
        <taxon>Eukaryota</taxon>
        <taxon>Metazoa</taxon>
        <taxon>Ecdysozoa</taxon>
        <taxon>Arthropoda</taxon>
        <taxon>Chelicerata</taxon>
        <taxon>Merostomata</taxon>
        <taxon>Xiphosura</taxon>
        <taxon>Limulidae</taxon>
        <taxon>Limulus</taxon>
    </lineage>
</organism>
<evidence type="ECO:0000313" key="3">
    <source>
        <dbReference type="RefSeq" id="XP_022245294.1"/>
    </source>
</evidence>
<evidence type="ECO:0000256" key="1">
    <source>
        <dbReference type="SAM" id="Coils"/>
    </source>
</evidence>
<reference evidence="3" key="1">
    <citation type="submission" date="2025-08" db="UniProtKB">
        <authorList>
            <consortium name="RefSeq"/>
        </authorList>
    </citation>
    <scope>IDENTIFICATION</scope>
    <source>
        <tissue evidence="3">Muscle</tissue>
    </source>
</reference>
<keyword evidence="1" id="KW-0175">Coiled coil</keyword>
<sequence>MFFSLSFVIFTFATKKIRFCFVSFRMSGGQDVMARVYNGAESCTASCTKEKITRYSELLLSNQQETASTTPPCLQVFTLDKNFLVSQLENGELCATDGTILKLYGPLQIHEAIAVEQDHLESHNSSNIQQTRITLETGKSDPVQTLLASVQQALLLRLDQLEEKVNNIDALCQTISRRVDRAVIFLKESGPLNRLAIPSKN</sequence>
<dbReference type="Proteomes" id="UP000694941">
    <property type="component" value="Unplaced"/>
</dbReference>